<evidence type="ECO:0000313" key="3">
    <source>
        <dbReference type="Proteomes" id="UP001476798"/>
    </source>
</evidence>
<accession>A0ABV0N8M3</accession>
<organism evidence="2 3">
    <name type="scientific">Goodea atripinnis</name>
    <dbReference type="NCBI Taxonomy" id="208336"/>
    <lineage>
        <taxon>Eukaryota</taxon>
        <taxon>Metazoa</taxon>
        <taxon>Chordata</taxon>
        <taxon>Craniata</taxon>
        <taxon>Vertebrata</taxon>
        <taxon>Euteleostomi</taxon>
        <taxon>Actinopterygii</taxon>
        <taxon>Neopterygii</taxon>
        <taxon>Teleostei</taxon>
        <taxon>Neoteleostei</taxon>
        <taxon>Acanthomorphata</taxon>
        <taxon>Ovalentaria</taxon>
        <taxon>Atherinomorphae</taxon>
        <taxon>Cyprinodontiformes</taxon>
        <taxon>Goodeidae</taxon>
        <taxon>Goodea</taxon>
    </lineage>
</organism>
<proteinExistence type="predicted"/>
<dbReference type="PANTHER" id="PTHR31022:SF6">
    <property type="entry name" value="CENTRIOLE, CILIA AND SPINDLE-ASSOCIATED PROTEIN"/>
    <property type="match status" value="1"/>
</dbReference>
<dbReference type="PANTHER" id="PTHR31022">
    <property type="entry name" value="CENTRIOLE, CILIA AND SPINDLE-ASSOCIATED PROTEIN"/>
    <property type="match status" value="1"/>
</dbReference>
<dbReference type="EMBL" id="JAHRIO010030339">
    <property type="protein sequence ID" value="MEQ2167739.1"/>
    <property type="molecule type" value="Genomic_DNA"/>
</dbReference>
<gene>
    <name evidence="2" type="ORF">GOODEAATRI_007137</name>
</gene>
<dbReference type="InterPro" id="IPR029774">
    <property type="entry name" value="CSAP"/>
</dbReference>
<dbReference type="Pfam" id="PF15748">
    <property type="entry name" value="CCSAP"/>
    <property type="match status" value="1"/>
</dbReference>
<comment type="caution">
    <text evidence="2">The sequence shown here is derived from an EMBL/GenBank/DDBJ whole genome shotgun (WGS) entry which is preliminary data.</text>
</comment>
<dbReference type="Proteomes" id="UP001476798">
    <property type="component" value="Unassembled WGS sequence"/>
</dbReference>
<protein>
    <submittedName>
        <fullName evidence="2">Uncharacterized protein</fullName>
    </submittedName>
</protein>
<feature type="region of interest" description="Disordered" evidence="1">
    <location>
        <begin position="1"/>
        <end position="26"/>
    </location>
</feature>
<evidence type="ECO:0000256" key="1">
    <source>
        <dbReference type="SAM" id="MobiDB-lite"/>
    </source>
</evidence>
<sequence length="50" mass="6003">SQPNRPSSNLDRRRARSADLEKTRRSQLTMAANDDRWMTEYMRCFSARLR</sequence>
<name>A0ABV0N8M3_9TELE</name>
<keyword evidence="3" id="KW-1185">Reference proteome</keyword>
<feature type="non-terminal residue" evidence="2">
    <location>
        <position position="1"/>
    </location>
</feature>
<evidence type="ECO:0000313" key="2">
    <source>
        <dbReference type="EMBL" id="MEQ2167739.1"/>
    </source>
</evidence>
<reference evidence="2 3" key="1">
    <citation type="submission" date="2021-06" db="EMBL/GenBank/DDBJ databases">
        <authorList>
            <person name="Palmer J.M."/>
        </authorList>
    </citation>
    <scope>NUCLEOTIDE SEQUENCE [LARGE SCALE GENOMIC DNA]</scope>
    <source>
        <strain evidence="2 3">GA_2019</strain>
        <tissue evidence="2">Muscle</tissue>
    </source>
</reference>
<feature type="compositionally biased region" description="Basic and acidic residues" evidence="1">
    <location>
        <begin position="10"/>
        <end position="24"/>
    </location>
</feature>